<comment type="similarity">
    <text evidence="2 11">Belongs to the mitochondrial carrier (TC 2.A.29) family.</text>
</comment>
<organism evidence="12 13">
    <name type="scientific">Henningerozyma blattae (strain ATCC 34711 / CBS 6284 / DSM 70876 / NBRC 10599 / NRRL Y-10934 / UCD 77-7)</name>
    <name type="common">Yeast</name>
    <name type="synonym">Tetrapisispora blattae</name>
    <dbReference type="NCBI Taxonomy" id="1071380"/>
    <lineage>
        <taxon>Eukaryota</taxon>
        <taxon>Fungi</taxon>
        <taxon>Dikarya</taxon>
        <taxon>Ascomycota</taxon>
        <taxon>Saccharomycotina</taxon>
        <taxon>Saccharomycetes</taxon>
        <taxon>Saccharomycetales</taxon>
        <taxon>Saccharomycetaceae</taxon>
        <taxon>Henningerozyma</taxon>
    </lineage>
</organism>
<keyword evidence="13" id="KW-1185">Reference proteome</keyword>
<keyword evidence="9 10" id="KW-0472">Membrane</keyword>
<evidence type="ECO:0000256" key="9">
    <source>
        <dbReference type="ARBA" id="ARBA00023136"/>
    </source>
</evidence>
<feature type="repeat" description="Solcar" evidence="10">
    <location>
        <begin position="112"/>
        <end position="203"/>
    </location>
</feature>
<keyword evidence="5" id="KW-0677">Repeat</keyword>
<dbReference type="InParanoid" id="I2H010"/>
<name>I2H010_HENB6</name>
<dbReference type="PRINTS" id="PR00926">
    <property type="entry name" value="MITOCARRIER"/>
</dbReference>
<evidence type="ECO:0000256" key="8">
    <source>
        <dbReference type="ARBA" id="ARBA00023128"/>
    </source>
</evidence>
<evidence type="ECO:0000256" key="1">
    <source>
        <dbReference type="ARBA" id="ARBA00004448"/>
    </source>
</evidence>
<dbReference type="InterPro" id="IPR018108">
    <property type="entry name" value="MCP_transmembrane"/>
</dbReference>
<evidence type="ECO:0000256" key="7">
    <source>
        <dbReference type="ARBA" id="ARBA00022989"/>
    </source>
</evidence>
<evidence type="ECO:0000313" key="12">
    <source>
        <dbReference type="EMBL" id="CCH59712.1"/>
    </source>
</evidence>
<keyword evidence="3 11" id="KW-0813">Transport</keyword>
<protein>
    <recommendedName>
        <fullName evidence="14">Mitochondrial carrier protein</fullName>
    </recommendedName>
</protein>
<gene>
    <name evidence="12" type="primary">TBLA0B08970</name>
    <name evidence="12" type="ORF">TBLA_0B08970</name>
</gene>
<sequence length="333" mass="35410">MKNNGNEKIEISNVGSFMAGGLAACIAVTLTNPIEVVKTKMQLASKHTHSGAKVLQSAVNNSVQVISRNPIKVMSDTWKAGGMRAVQRGLIAAYLYQLSMNGIRLGLYGPVAQEVPAMVAGAIVGSAGAFFGAPLQLAKTRLQAQALHSGTKSTHKGGAWVVLKNVYAARGITGLWRGVNVGMVRCTAGSCVQQPAYFAVKGWFSNKYGWKDSIPLHFLSSAIAGLAVGFAINPWDVVLTHMVAHPGSSKGGMIACMANIITHEGPMALFKGIEAQLLRIAPHTVLCLVFLEQTKRYIGTFENKIHKSSKFEAAEPLAIITPSNIKVNSTDIA</sequence>
<dbReference type="SUPFAM" id="SSF103506">
    <property type="entry name" value="Mitochondrial carrier"/>
    <property type="match status" value="1"/>
</dbReference>
<dbReference type="OrthoDB" id="6703404at2759"/>
<dbReference type="GO" id="GO:0055085">
    <property type="term" value="P:transmembrane transport"/>
    <property type="evidence" value="ECO:0007669"/>
    <property type="project" value="InterPro"/>
</dbReference>
<dbReference type="InterPro" id="IPR002067">
    <property type="entry name" value="MCP"/>
</dbReference>
<dbReference type="Gene3D" id="1.50.40.10">
    <property type="entry name" value="Mitochondrial carrier domain"/>
    <property type="match status" value="1"/>
</dbReference>
<keyword evidence="7" id="KW-1133">Transmembrane helix</keyword>
<reference evidence="12 13" key="1">
    <citation type="journal article" date="2011" name="Proc. Natl. Acad. Sci. U.S.A.">
        <title>Evolutionary erosion of yeast sex chromosomes by mating-type switching accidents.</title>
        <authorList>
            <person name="Gordon J.L."/>
            <person name="Armisen D."/>
            <person name="Proux-Wera E."/>
            <person name="Oheigeartaigh S.S."/>
            <person name="Byrne K.P."/>
            <person name="Wolfe K.H."/>
        </authorList>
    </citation>
    <scope>NUCLEOTIDE SEQUENCE [LARGE SCALE GENOMIC DNA]</scope>
    <source>
        <strain evidence="13">ATCC 34711 / CBS 6284 / DSM 70876 / NBRC 10599 / NRRL Y-10934 / UCD 77-7</strain>
    </source>
</reference>
<evidence type="ECO:0000256" key="6">
    <source>
        <dbReference type="ARBA" id="ARBA00022792"/>
    </source>
</evidence>
<dbReference type="InterPro" id="IPR051508">
    <property type="entry name" value="Mito_Carrier_Antiporter"/>
</dbReference>
<dbReference type="KEGG" id="tbl:TBLA_0B08970"/>
<accession>I2H010</accession>
<dbReference type="GeneID" id="14494613"/>
<evidence type="ECO:0000256" key="5">
    <source>
        <dbReference type="ARBA" id="ARBA00022737"/>
    </source>
</evidence>
<dbReference type="PROSITE" id="PS50920">
    <property type="entry name" value="SOLCAR"/>
    <property type="match status" value="3"/>
</dbReference>
<dbReference type="STRING" id="1071380.I2H010"/>
<dbReference type="eggNOG" id="KOG0755">
    <property type="taxonomic scope" value="Eukaryota"/>
</dbReference>
<evidence type="ECO:0000256" key="3">
    <source>
        <dbReference type="ARBA" id="ARBA00022448"/>
    </source>
</evidence>
<proteinExistence type="inferred from homology"/>
<evidence type="ECO:0008006" key="14">
    <source>
        <dbReference type="Google" id="ProtNLM"/>
    </source>
</evidence>
<evidence type="ECO:0000256" key="4">
    <source>
        <dbReference type="ARBA" id="ARBA00022692"/>
    </source>
</evidence>
<evidence type="ECO:0000256" key="10">
    <source>
        <dbReference type="PROSITE-ProRule" id="PRU00282"/>
    </source>
</evidence>
<keyword evidence="8" id="KW-0496">Mitochondrion</keyword>
<dbReference type="OMA" id="GFYDPMR"/>
<keyword evidence="6" id="KW-0999">Mitochondrion inner membrane</keyword>
<dbReference type="Proteomes" id="UP000002866">
    <property type="component" value="Chromosome 2"/>
</dbReference>
<feature type="repeat" description="Solcar" evidence="10">
    <location>
        <begin position="11"/>
        <end position="102"/>
    </location>
</feature>
<evidence type="ECO:0000256" key="2">
    <source>
        <dbReference type="ARBA" id="ARBA00006375"/>
    </source>
</evidence>
<evidence type="ECO:0000313" key="13">
    <source>
        <dbReference type="Proteomes" id="UP000002866"/>
    </source>
</evidence>
<dbReference type="EMBL" id="HE806317">
    <property type="protein sequence ID" value="CCH59712.1"/>
    <property type="molecule type" value="Genomic_DNA"/>
</dbReference>
<comment type="subcellular location">
    <subcellularLocation>
        <location evidence="1">Mitochondrion inner membrane</location>
        <topology evidence="1">Multi-pass membrane protein</topology>
    </subcellularLocation>
</comment>
<dbReference type="RefSeq" id="XP_004179231.1">
    <property type="nucleotide sequence ID" value="XM_004179183.1"/>
</dbReference>
<dbReference type="Pfam" id="PF00153">
    <property type="entry name" value="Mito_carr"/>
    <property type="match status" value="3"/>
</dbReference>
<feature type="repeat" description="Solcar" evidence="10">
    <location>
        <begin position="212"/>
        <end position="297"/>
    </location>
</feature>
<dbReference type="PANTHER" id="PTHR45928:SF1">
    <property type="entry name" value="RE38146P"/>
    <property type="match status" value="1"/>
</dbReference>
<dbReference type="AlphaFoldDB" id="I2H010"/>
<dbReference type="GO" id="GO:0005743">
    <property type="term" value="C:mitochondrial inner membrane"/>
    <property type="evidence" value="ECO:0007669"/>
    <property type="project" value="UniProtKB-SubCell"/>
</dbReference>
<evidence type="ECO:0000256" key="11">
    <source>
        <dbReference type="RuleBase" id="RU000488"/>
    </source>
</evidence>
<keyword evidence="4 10" id="KW-0812">Transmembrane</keyword>
<dbReference type="HOGENOM" id="CLU_015166_14_3_1"/>
<dbReference type="FunCoup" id="I2H010">
    <property type="interactions" value="360"/>
</dbReference>
<dbReference type="InterPro" id="IPR023395">
    <property type="entry name" value="MCP_dom_sf"/>
</dbReference>
<dbReference type="PANTHER" id="PTHR45928">
    <property type="entry name" value="RE38146P"/>
    <property type="match status" value="1"/>
</dbReference>
<dbReference type="PROSITE" id="PS51257">
    <property type="entry name" value="PROKAR_LIPOPROTEIN"/>
    <property type="match status" value="1"/>
</dbReference>